<evidence type="ECO:0000259" key="4">
    <source>
        <dbReference type="Pfam" id="PF00891"/>
    </source>
</evidence>
<proteinExistence type="predicted"/>
<dbReference type="PROSITE" id="PS51683">
    <property type="entry name" value="SAM_OMT_II"/>
    <property type="match status" value="1"/>
</dbReference>
<reference evidence="7" key="1">
    <citation type="journal article" date="2019" name="Int. J. Syst. Evol. Microbiol.">
        <title>The Global Catalogue of Microorganisms (GCM) 10K type strain sequencing project: providing services to taxonomists for standard genome sequencing and annotation.</title>
        <authorList>
            <consortium name="The Broad Institute Genomics Platform"/>
            <consortium name="The Broad Institute Genome Sequencing Center for Infectious Disease"/>
            <person name="Wu L."/>
            <person name="Ma J."/>
        </authorList>
    </citation>
    <scope>NUCLEOTIDE SEQUENCE [LARGE SCALE GENOMIC DNA]</scope>
    <source>
        <strain evidence="7">JCM 16014</strain>
    </source>
</reference>
<keyword evidence="3" id="KW-0949">S-adenosyl-L-methionine</keyword>
<keyword evidence="2" id="KW-0808">Transferase</keyword>
<dbReference type="Gene3D" id="3.40.50.150">
    <property type="entry name" value="Vaccinia Virus protein VP39"/>
    <property type="match status" value="1"/>
</dbReference>
<keyword evidence="1 6" id="KW-0489">Methyltransferase</keyword>
<keyword evidence="7" id="KW-1185">Reference proteome</keyword>
<dbReference type="InterPro" id="IPR036388">
    <property type="entry name" value="WH-like_DNA-bd_sf"/>
</dbReference>
<evidence type="ECO:0000256" key="3">
    <source>
        <dbReference type="ARBA" id="ARBA00022691"/>
    </source>
</evidence>
<dbReference type="RefSeq" id="WP_344671893.1">
    <property type="nucleotide sequence ID" value="NZ_BAAAQN010000096.1"/>
</dbReference>
<sequence>MPGPKTHSEFTKPSIGGALIADDYLTLVDDSCVALLPHVLRIAVELRLPDLLTTTTHVDDLCAAVGADADAVYRLLRAMATVGLVTEPAPRHFALSAAGHRLLPNTPDTARESVANLDTYLTWLDAADVFRTGRPAERDYFAGTEDPAAFLRRMRDHAARCYGDLPAHVDWTRSEVVLDIGGGDGFVLDRILDHAPHLTGVLFDRPQVIDTLTATARRHLAAGDFFAHLPPGADTHLLCSVLHNWNDEQATTLLARSRAALGPSGRLLIIEMPVPPGDEWHPSKWSDLGMLVQTGGRERTIEEYGDLLTAGGFAITSVRPITGSYFSVIEAEPTVAR</sequence>
<comment type="caution">
    <text evidence="6">The sequence shown here is derived from an EMBL/GenBank/DDBJ whole genome shotgun (WGS) entry which is preliminary data.</text>
</comment>
<gene>
    <name evidence="6" type="ORF">GCM10009839_89870</name>
</gene>
<feature type="domain" description="O-methyltransferase dimerisation" evidence="5">
    <location>
        <begin position="35"/>
        <end position="103"/>
    </location>
</feature>
<dbReference type="Pfam" id="PF00891">
    <property type="entry name" value="Methyltransf_2"/>
    <property type="match status" value="1"/>
</dbReference>
<dbReference type="PIRSF" id="PIRSF005739">
    <property type="entry name" value="O-mtase"/>
    <property type="match status" value="1"/>
</dbReference>
<dbReference type="PANTHER" id="PTHR43712:SF2">
    <property type="entry name" value="O-METHYLTRANSFERASE CICE"/>
    <property type="match status" value="1"/>
</dbReference>
<dbReference type="InterPro" id="IPR029063">
    <property type="entry name" value="SAM-dependent_MTases_sf"/>
</dbReference>
<dbReference type="Gene3D" id="1.10.10.10">
    <property type="entry name" value="Winged helix-like DNA-binding domain superfamily/Winged helix DNA-binding domain"/>
    <property type="match status" value="1"/>
</dbReference>
<dbReference type="InterPro" id="IPR016461">
    <property type="entry name" value="COMT-like"/>
</dbReference>
<dbReference type="InterPro" id="IPR036390">
    <property type="entry name" value="WH_DNA-bd_sf"/>
</dbReference>
<dbReference type="PANTHER" id="PTHR43712">
    <property type="entry name" value="PUTATIVE (AFU_ORTHOLOGUE AFUA_4G14580)-RELATED"/>
    <property type="match status" value="1"/>
</dbReference>
<dbReference type="GO" id="GO:0008168">
    <property type="term" value="F:methyltransferase activity"/>
    <property type="evidence" value="ECO:0007669"/>
    <property type="project" value="UniProtKB-KW"/>
</dbReference>
<evidence type="ECO:0000256" key="1">
    <source>
        <dbReference type="ARBA" id="ARBA00022603"/>
    </source>
</evidence>
<evidence type="ECO:0000313" key="6">
    <source>
        <dbReference type="EMBL" id="GAA2064408.1"/>
    </source>
</evidence>
<accession>A0ABP5H799</accession>
<dbReference type="SUPFAM" id="SSF53335">
    <property type="entry name" value="S-adenosyl-L-methionine-dependent methyltransferases"/>
    <property type="match status" value="1"/>
</dbReference>
<feature type="domain" description="O-methyltransferase C-terminal" evidence="4">
    <location>
        <begin position="148"/>
        <end position="313"/>
    </location>
</feature>
<name>A0ABP5H799_9ACTN</name>
<dbReference type="GO" id="GO:0032259">
    <property type="term" value="P:methylation"/>
    <property type="evidence" value="ECO:0007669"/>
    <property type="project" value="UniProtKB-KW"/>
</dbReference>
<evidence type="ECO:0000256" key="2">
    <source>
        <dbReference type="ARBA" id="ARBA00022679"/>
    </source>
</evidence>
<dbReference type="InterPro" id="IPR001077">
    <property type="entry name" value="COMT_C"/>
</dbReference>
<evidence type="ECO:0000313" key="7">
    <source>
        <dbReference type="Proteomes" id="UP001500751"/>
    </source>
</evidence>
<protein>
    <submittedName>
        <fullName evidence="6">Methyltransferase</fullName>
    </submittedName>
</protein>
<dbReference type="InterPro" id="IPR012967">
    <property type="entry name" value="COMT_dimerisation"/>
</dbReference>
<dbReference type="Pfam" id="PF08100">
    <property type="entry name" value="Dimerisation"/>
    <property type="match status" value="1"/>
</dbReference>
<dbReference type="SUPFAM" id="SSF46785">
    <property type="entry name" value="Winged helix' DNA-binding domain"/>
    <property type="match status" value="1"/>
</dbReference>
<dbReference type="Proteomes" id="UP001500751">
    <property type="component" value="Unassembled WGS sequence"/>
</dbReference>
<organism evidence="6 7">
    <name type="scientific">Catenulispora yoronensis</name>
    <dbReference type="NCBI Taxonomy" id="450799"/>
    <lineage>
        <taxon>Bacteria</taxon>
        <taxon>Bacillati</taxon>
        <taxon>Actinomycetota</taxon>
        <taxon>Actinomycetes</taxon>
        <taxon>Catenulisporales</taxon>
        <taxon>Catenulisporaceae</taxon>
        <taxon>Catenulispora</taxon>
    </lineage>
</organism>
<dbReference type="EMBL" id="BAAAQN010000096">
    <property type="protein sequence ID" value="GAA2064408.1"/>
    <property type="molecule type" value="Genomic_DNA"/>
</dbReference>
<evidence type="ECO:0000259" key="5">
    <source>
        <dbReference type="Pfam" id="PF08100"/>
    </source>
</evidence>